<dbReference type="EMBL" id="BGPR01001840">
    <property type="protein sequence ID" value="GBM62900.1"/>
    <property type="molecule type" value="Genomic_DNA"/>
</dbReference>
<keyword evidence="2" id="KW-1185">Reference proteome</keyword>
<reference evidence="1 2" key="1">
    <citation type="journal article" date="2019" name="Sci. Rep.">
        <title>Orb-weaving spider Araneus ventricosus genome elucidates the spidroin gene catalogue.</title>
        <authorList>
            <person name="Kono N."/>
            <person name="Nakamura H."/>
            <person name="Ohtoshi R."/>
            <person name="Moran D.A.P."/>
            <person name="Shinohara A."/>
            <person name="Yoshida Y."/>
            <person name="Fujiwara M."/>
            <person name="Mori M."/>
            <person name="Tomita M."/>
            <person name="Arakawa K."/>
        </authorList>
    </citation>
    <scope>NUCLEOTIDE SEQUENCE [LARGE SCALE GENOMIC DNA]</scope>
</reference>
<comment type="caution">
    <text evidence="1">The sequence shown here is derived from an EMBL/GenBank/DDBJ whole genome shotgun (WGS) entry which is preliminary data.</text>
</comment>
<name>A0A4Y2HC70_ARAVE</name>
<protein>
    <submittedName>
        <fullName evidence="1">Uncharacterized protein</fullName>
    </submittedName>
</protein>
<accession>A0A4Y2HC70</accession>
<sequence>MIVFWSSTQAMQRPPNEYMQGACTRTKMRRTQKFGTEVPTEQLTSDAQMYLKAERKKIDASKIVKDITSNSGSATKYRNTFHTLQYKTEKLTPVEALTIFLEAGFTRNQCEIVRTGSKSITL</sequence>
<evidence type="ECO:0000313" key="2">
    <source>
        <dbReference type="Proteomes" id="UP000499080"/>
    </source>
</evidence>
<proteinExistence type="predicted"/>
<dbReference type="Proteomes" id="UP000499080">
    <property type="component" value="Unassembled WGS sequence"/>
</dbReference>
<gene>
    <name evidence="1" type="ORF">AVEN_11358_1</name>
</gene>
<evidence type="ECO:0000313" key="1">
    <source>
        <dbReference type="EMBL" id="GBM62900.1"/>
    </source>
</evidence>
<dbReference type="AlphaFoldDB" id="A0A4Y2HC70"/>
<organism evidence="1 2">
    <name type="scientific">Araneus ventricosus</name>
    <name type="common">Orbweaver spider</name>
    <name type="synonym">Epeira ventricosa</name>
    <dbReference type="NCBI Taxonomy" id="182803"/>
    <lineage>
        <taxon>Eukaryota</taxon>
        <taxon>Metazoa</taxon>
        <taxon>Ecdysozoa</taxon>
        <taxon>Arthropoda</taxon>
        <taxon>Chelicerata</taxon>
        <taxon>Arachnida</taxon>
        <taxon>Araneae</taxon>
        <taxon>Araneomorphae</taxon>
        <taxon>Entelegynae</taxon>
        <taxon>Araneoidea</taxon>
        <taxon>Araneidae</taxon>
        <taxon>Araneus</taxon>
    </lineage>
</organism>